<reference evidence="1 2" key="1">
    <citation type="submission" date="2019-09" db="EMBL/GenBank/DDBJ databases">
        <title>A chromosome-level genome assembly of the Chinese tupelo Nyssa sinensis.</title>
        <authorList>
            <person name="Yang X."/>
            <person name="Kang M."/>
            <person name="Yang Y."/>
            <person name="Xiong H."/>
            <person name="Wang M."/>
            <person name="Zhang Z."/>
            <person name="Wang Z."/>
            <person name="Wu H."/>
            <person name="Ma T."/>
            <person name="Liu J."/>
            <person name="Xi Z."/>
        </authorList>
    </citation>
    <scope>NUCLEOTIDE SEQUENCE [LARGE SCALE GENOMIC DNA]</scope>
    <source>
        <strain evidence="1">J267</strain>
        <tissue evidence="1">Leaf</tissue>
    </source>
</reference>
<keyword evidence="2" id="KW-1185">Reference proteome</keyword>
<evidence type="ECO:0000313" key="1">
    <source>
        <dbReference type="EMBL" id="KAA8540146.1"/>
    </source>
</evidence>
<accession>A0A5J5BCD7</accession>
<protein>
    <submittedName>
        <fullName evidence="1">Uncharacterized protein</fullName>
    </submittedName>
</protein>
<dbReference type="OrthoDB" id="10551915at2759"/>
<gene>
    <name evidence="1" type="ORF">F0562_026838</name>
</gene>
<dbReference type="Proteomes" id="UP000325577">
    <property type="component" value="Linkage Group LG14"/>
</dbReference>
<dbReference type="EMBL" id="CM018037">
    <property type="protein sequence ID" value="KAA8540146.1"/>
    <property type="molecule type" value="Genomic_DNA"/>
</dbReference>
<name>A0A5J5BCD7_9ASTE</name>
<proteinExistence type="predicted"/>
<organism evidence="1 2">
    <name type="scientific">Nyssa sinensis</name>
    <dbReference type="NCBI Taxonomy" id="561372"/>
    <lineage>
        <taxon>Eukaryota</taxon>
        <taxon>Viridiplantae</taxon>
        <taxon>Streptophyta</taxon>
        <taxon>Embryophyta</taxon>
        <taxon>Tracheophyta</taxon>
        <taxon>Spermatophyta</taxon>
        <taxon>Magnoliopsida</taxon>
        <taxon>eudicotyledons</taxon>
        <taxon>Gunneridae</taxon>
        <taxon>Pentapetalae</taxon>
        <taxon>asterids</taxon>
        <taxon>Cornales</taxon>
        <taxon>Nyssaceae</taxon>
        <taxon>Nyssa</taxon>
    </lineage>
</organism>
<sequence length="115" mass="12726">MEFMGTMSGFVDGAMPVVAHEFSPDPDVDIMLDEIPKLPGINDVFWEQFLSASPLTGDTDEISSITMEDSFGKEQEQQTGRENGWDKTHCHSCQLEVDALCCWANKAFVQSGMTS</sequence>
<dbReference type="AlphaFoldDB" id="A0A5J5BCD7"/>
<evidence type="ECO:0000313" key="2">
    <source>
        <dbReference type="Proteomes" id="UP000325577"/>
    </source>
</evidence>